<protein>
    <submittedName>
        <fullName evidence="1">Uncharacterized protein</fullName>
    </submittedName>
</protein>
<dbReference type="OrthoDB" id="10253835at2759"/>
<organism evidence="1 2">
    <name type="scientific">Kipferlia bialata</name>
    <dbReference type="NCBI Taxonomy" id="797122"/>
    <lineage>
        <taxon>Eukaryota</taxon>
        <taxon>Metamonada</taxon>
        <taxon>Carpediemonas-like organisms</taxon>
        <taxon>Kipferlia</taxon>
    </lineage>
</organism>
<evidence type="ECO:0000313" key="1">
    <source>
        <dbReference type="EMBL" id="GIQ91439.1"/>
    </source>
</evidence>
<dbReference type="EMBL" id="BDIP01007714">
    <property type="protein sequence ID" value="GIQ91439.1"/>
    <property type="molecule type" value="Genomic_DNA"/>
</dbReference>
<dbReference type="Proteomes" id="UP000265618">
    <property type="component" value="Unassembled WGS sequence"/>
</dbReference>
<gene>
    <name evidence="1" type="ORF">KIPB_014692</name>
</gene>
<sequence>MADVASVVPKNYSYQCNGGKLHSFSSQYHHESRALNLVMRDHAICWFTSAAEPLPANVVIDMGQQISLNR</sequence>
<evidence type="ECO:0000313" key="2">
    <source>
        <dbReference type="Proteomes" id="UP000265618"/>
    </source>
</evidence>
<dbReference type="AlphaFoldDB" id="A0A9K3GPQ4"/>
<keyword evidence="2" id="KW-1185">Reference proteome</keyword>
<reference evidence="1 2" key="1">
    <citation type="journal article" date="2018" name="PLoS ONE">
        <title>The draft genome of Kipferlia bialata reveals reductive genome evolution in fornicate parasites.</title>
        <authorList>
            <person name="Tanifuji G."/>
            <person name="Takabayashi S."/>
            <person name="Kume K."/>
            <person name="Takagi M."/>
            <person name="Nakayama T."/>
            <person name="Kamikawa R."/>
            <person name="Inagaki Y."/>
            <person name="Hashimoto T."/>
        </authorList>
    </citation>
    <scope>NUCLEOTIDE SEQUENCE [LARGE SCALE GENOMIC DNA]</scope>
    <source>
        <strain evidence="1">NY0173</strain>
    </source>
</reference>
<name>A0A9K3GPQ4_9EUKA</name>
<accession>A0A9K3GPQ4</accession>
<comment type="caution">
    <text evidence="1">The sequence shown here is derived from an EMBL/GenBank/DDBJ whole genome shotgun (WGS) entry which is preliminary data.</text>
</comment>
<proteinExistence type="predicted"/>